<organism evidence="3 4">
    <name type="scientific">Rickenella mellea</name>
    <dbReference type="NCBI Taxonomy" id="50990"/>
    <lineage>
        <taxon>Eukaryota</taxon>
        <taxon>Fungi</taxon>
        <taxon>Dikarya</taxon>
        <taxon>Basidiomycota</taxon>
        <taxon>Agaricomycotina</taxon>
        <taxon>Agaricomycetes</taxon>
        <taxon>Hymenochaetales</taxon>
        <taxon>Rickenellaceae</taxon>
        <taxon>Rickenella</taxon>
    </lineage>
</organism>
<dbReference type="SMART" id="SM00220">
    <property type="entry name" value="S_TKc"/>
    <property type="match status" value="1"/>
</dbReference>
<dbReference type="PROSITE" id="PS00108">
    <property type="entry name" value="PROTEIN_KINASE_ST"/>
    <property type="match status" value="1"/>
</dbReference>
<dbReference type="GO" id="GO:0004672">
    <property type="term" value="F:protein kinase activity"/>
    <property type="evidence" value="ECO:0007669"/>
    <property type="project" value="InterPro"/>
</dbReference>
<name>A0A4Y7PRU9_9AGAM</name>
<dbReference type="GO" id="GO:0005524">
    <property type="term" value="F:ATP binding"/>
    <property type="evidence" value="ECO:0007669"/>
    <property type="project" value="InterPro"/>
</dbReference>
<evidence type="ECO:0000259" key="1">
    <source>
        <dbReference type="PROSITE" id="PS50011"/>
    </source>
</evidence>
<dbReference type="EMBL" id="ML170219">
    <property type="protein sequence ID" value="TDL17582.1"/>
    <property type="molecule type" value="Genomic_DNA"/>
</dbReference>
<feature type="domain" description="Protein kinase" evidence="1">
    <location>
        <begin position="319"/>
        <end position="593"/>
    </location>
</feature>
<proteinExistence type="predicted"/>
<sequence>MPPRKSPYRTHTLDRQEIKVDDWKPLSLPAAFIGSDSGRRSFTAAEASPIASCIDEFLSSTAMLPSQPSTRSSTLDPTNVAGYAQSLFKRHGLRNSHQRRASEKNVDGGYLRTEDSTVVRDAWKTWWEDYCIDVEAFATTTAYISVSRMSECLTMSRSARIYPRLIAYTYVRLNYPFKFSTARDLNMLREMHAECRGWDDHECLLRHHTIRMKLWDLIGSQREDSESAIPGCRLKCVIGSDMDDIRRMVERVLENRELKDKLLESCIQDPVPVINLLQTLLDDHNPTDSCKRSVVRMMARIAKKSGCYPDCLVLEDVRPVGAHPVAGGGFADVWKGDMGIDPSSTTPVSLKVFRVYNHSAKEKILQRFSHEAVIWRQLKHANILPFYGVYTGGDDFGRLSLISPWMEQGNILDYLGANPNTDRISMLADVARGLEYLHLFEPTVVHGDIKAANVLVTPSTTACLADFGLASLRDSQGSTWDTTTEKAAGTLRWQAPELLLGDENGETILPNRCSDIYSFACLCIEVFTGKAPFMEISRDTVVVMTIMQKKTPKRPTDDLSGIGLDDSMWNIMEQCWQSEPTLRPTIAQVAEYFNGRSGGPRRSLDVAGDLPTGVRGTLGQYGFSDAYVTEIAHKENSIDTIYPQAVDTGALESRIREILDSPLTDLASISANLKHVEKQLGKMNPTLFGNFLSLHKADINLVLSKVLDINASHDSVSYSPDISNEDSRGQIANSNSPLFVSQDLPTLWSLYANGTIIPRTSMTRYPVVKSYLDRISLFMGDITRLQVDAIVTNHFLDSGERIFAADPSLLDSAIHRRAGPRLSDKCRTLGDWEVGSAKITEGYDLPAAHVIHTVGPHYYPDQAAESADCLSSCYRESLNLSADNSLKSIAFPAISTGLQGFPMTDAAEIALLETRSFLDSDQGAMLDLVVFTLFDKASWNVYRDLIPKYFPLVSSTSH</sequence>
<dbReference type="InterPro" id="IPR002589">
    <property type="entry name" value="Macro_dom"/>
</dbReference>
<evidence type="ECO:0000259" key="2">
    <source>
        <dbReference type="PROSITE" id="PS51154"/>
    </source>
</evidence>
<dbReference type="InterPro" id="IPR008271">
    <property type="entry name" value="Ser/Thr_kinase_AS"/>
</dbReference>
<dbReference type="OrthoDB" id="6077599at2759"/>
<reference evidence="3 4" key="1">
    <citation type="submission" date="2018-06" db="EMBL/GenBank/DDBJ databases">
        <title>A transcriptomic atlas of mushroom development highlights an independent origin of complex multicellularity.</title>
        <authorList>
            <consortium name="DOE Joint Genome Institute"/>
            <person name="Krizsan K."/>
            <person name="Almasi E."/>
            <person name="Merenyi Z."/>
            <person name="Sahu N."/>
            <person name="Viragh M."/>
            <person name="Koszo T."/>
            <person name="Mondo S."/>
            <person name="Kiss B."/>
            <person name="Balint B."/>
            <person name="Kues U."/>
            <person name="Barry K."/>
            <person name="Hegedus J.C."/>
            <person name="Henrissat B."/>
            <person name="Johnson J."/>
            <person name="Lipzen A."/>
            <person name="Ohm R."/>
            <person name="Nagy I."/>
            <person name="Pangilinan J."/>
            <person name="Yan J."/>
            <person name="Xiong Y."/>
            <person name="Grigoriev I.V."/>
            <person name="Hibbett D.S."/>
            <person name="Nagy L.G."/>
        </authorList>
    </citation>
    <scope>NUCLEOTIDE SEQUENCE [LARGE SCALE GENOMIC DNA]</scope>
    <source>
        <strain evidence="3 4">SZMC22713</strain>
    </source>
</reference>
<dbReference type="SUPFAM" id="SSF52949">
    <property type="entry name" value="Macro domain-like"/>
    <property type="match status" value="1"/>
</dbReference>
<feature type="domain" description="Macro" evidence="2">
    <location>
        <begin position="762"/>
        <end position="950"/>
    </location>
</feature>
<dbReference type="AlphaFoldDB" id="A0A4Y7PRU9"/>
<dbReference type="SMART" id="SM00506">
    <property type="entry name" value="A1pp"/>
    <property type="match status" value="1"/>
</dbReference>
<keyword evidence="4" id="KW-1185">Reference proteome</keyword>
<keyword evidence="3" id="KW-0418">Kinase</keyword>
<evidence type="ECO:0000313" key="4">
    <source>
        <dbReference type="Proteomes" id="UP000294933"/>
    </source>
</evidence>
<evidence type="ECO:0000313" key="3">
    <source>
        <dbReference type="EMBL" id="TDL17582.1"/>
    </source>
</evidence>
<dbReference type="Proteomes" id="UP000294933">
    <property type="component" value="Unassembled WGS sequence"/>
</dbReference>
<dbReference type="Gene3D" id="1.10.510.10">
    <property type="entry name" value="Transferase(Phosphotransferase) domain 1"/>
    <property type="match status" value="1"/>
</dbReference>
<dbReference type="STRING" id="50990.A0A4Y7PRU9"/>
<dbReference type="InterPro" id="IPR011009">
    <property type="entry name" value="Kinase-like_dom_sf"/>
</dbReference>
<accession>A0A4Y7PRU9</accession>
<dbReference type="Pfam" id="PF07714">
    <property type="entry name" value="PK_Tyr_Ser-Thr"/>
    <property type="match status" value="1"/>
</dbReference>
<keyword evidence="3" id="KW-0808">Transferase</keyword>
<dbReference type="PROSITE" id="PS51154">
    <property type="entry name" value="MACRO"/>
    <property type="match status" value="1"/>
</dbReference>
<dbReference type="Pfam" id="PF01661">
    <property type="entry name" value="Macro"/>
    <property type="match status" value="1"/>
</dbReference>
<dbReference type="Gene3D" id="3.40.220.10">
    <property type="entry name" value="Leucine Aminopeptidase, subunit E, domain 1"/>
    <property type="match status" value="1"/>
</dbReference>
<dbReference type="InterPro" id="IPR001245">
    <property type="entry name" value="Ser-Thr/Tyr_kinase_cat_dom"/>
</dbReference>
<gene>
    <name evidence="3" type="ORF">BD410DRAFT_545219</name>
</gene>
<dbReference type="InterPro" id="IPR000719">
    <property type="entry name" value="Prot_kinase_dom"/>
</dbReference>
<dbReference type="VEuPathDB" id="FungiDB:BD410DRAFT_545219"/>
<dbReference type="PANTHER" id="PTHR11106:SF27">
    <property type="entry name" value="MACRO DOMAIN-CONTAINING PROTEIN"/>
    <property type="match status" value="1"/>
</dbReference>
<dbReference type="SUPFAM" id="SSF56112">
    <property type="entry name" value="Protein kinase-like (PK-like)"/>
    <property type="match status" value="1"/>
</dbReference>
<dbReference type="PROSITE" id="PS50011">
    <property type="entry name" value="PROTEIN_KINASE_DOM"/>
    <property type="match status" value="1"/>
</dbReference>
<dbReference type="PANTHER" id="PTHR11106">
    <property type="entry name" value="GANGLIOSIDE INDUCED DIFFERENTIATION ASSOCIATED PROTEIN 2-RELATED"/>
    <property type="match status" value="1"/>
</dbReference>
<protein>
    <submittedName>
        <fullName evidence="3">Kinase-like protein</fullName>
    </submittedName>
</protein>
<dbReference type="InterPro" id="IPR043472">
    <property type="entry name" value="Macro_dom-like"/>
</dbReference>